<name>A0A6C2D6Z1_9RHOO</name>
<protein>
    <submittedName>
        <fullName evidence="1">Uncharacterized protein</fullName>
    </submittedName>
</protein>
<comment type="caution">
    <text evidence="1">The sequence shown here is derived from an EMBL/GenBank/DDBJ whole genome shotgun (WGS) entry which is preliminary data.</text>
</comment>
<proteinExistence type="predicted"/>
<dbReference type="AlphaFoldDB" id="A0A6C2D6Z1"/>
<organism evidence="1 2">
    <name type="scientific">Zoogloea oleivorans</name>
    <dbReference type="NCBI Taxonomy" id="1552750"/>
    <lineage>
        <taxon>Bacteria</taxon>
        <taxon>Pseudomonadati</taxon>
        <taxon>Pseudomonadota</taxon>
        <taxon>Betaproteobacteria</taxon>
        <taxon>Rhodocyclales</taxon>
        <taxon>Zoogloeaceae</taxon>
        <taxon>Zoogloea</taxon>
    </lineage>
</organism>
<evidence type="ECO:0000313" key="2">
    <source>
        <dbReference type="Proteomes" id="UP000389128"/>
    </source>
</evidence>
<reference evidence="1 2" key="1">
    <citation type="submission" date="2019-01" db="EMBL/GenBank/DDBJ databases">
        <title>Zoogloea oleivorans genome sequencing and assembly.</title>
        <authorList>
            <person name="Tancsics A."/>
            <person name="Farkas M."/>
            <person name="Kriszt B."/>
            <person name="Maroti G."/>
            <person name="Horvath B."/>
        </authorList>
    </citation>
    <scope>NUCLEOTIDE SEQUENCE [LARGE SCALE GENOMIC DNA]</scope>
    <source>
        <strain evidence="1 2">Buc</strain>
    </source>
</reference>
<dbReference type="OrthoDB" id="9096701at2"/>
<gene>
    <name evidence="1" type="ORF">ETQ85_01625</name>
</gene>
<dbReference type="RefSeq" id="WP_148577367.1">
    <property type="nucleotide sequence ID" value="NZ_SDKK01000001.1"/>
</dbReference>
<accession>A0A6C2D6Z1</accession>
<sequence>MKWLVRLRASGLRTFRAAGWAGVVGVALAAFAVTFDMTGNRALEDEAESLRGQSRSLGKSLRKRAAPVLSERERLEAFHAGFPSADGLPDLLLRLHGHALARSVATDKADYRAAAISGTPLEQVSLELPVRGAYPEIRNWLTDVLAAMPEVALDGLSFKRADIGSPDVEARVRFVIFLRRPA</sequence>
<keyword evidence="2" id="KW-1185">Reference proteome</keyword>
<dbReference type="Proteomes" id="UP000389128">
    <property type="component" value="Unassembled WGS sequence"/>
</dbReference>
<evidence type="ECO:0000313" key="1">
    <source>
        <dbReference type="EMBL" id="TYC62278.1"/>
    </source>
</evidence>
<dbReference type="EMBL" id="SDKK01000001">
    <property type="protein sequence ID" value="TYC62278.1"/>
    <property type="molecule type" value="Genomic_DNA"/>
</dbReference>